<feature type="domain" description="Primase C-terminal 1" evidence="3">
    <location>
        <begin position="205"/>
        <end position="267"/>
    </location>
</feature>
<organism evidence="5 6">
    <name type="scientific">Pelotomaculum schinkii</name>
    <dbReference type="NCBI Taxonomy" id="78350"/>
    <lineage>
        <taxon>Bacteria</taxon>
        <taxon>Bacillati</taxon>
        <taxon>Bacillota</taxon>
        <taxon>Clostridia</taxon>
        <taxon>Eubacteriales</taxon>
        <taxon>Desulfotomaculaceae</taxon>
        <taxon>Pelotomaculum</taxon>
    </lineage>
</organism>
<dbReference type="InterPro" id="IPR051620">
    <property type="entry name" value="ORF904-like_C"/>
</dbReference>
<dbReference type="InterPro" id="IPR015330">
    <property type="entry name" value="DNA_primase/pol_bifunc_N"/>
</dbReference>
<reference evidence="5 6" key="1">
    <citation type="journal article" date="2018" name="Environ. Microbiol.">
        <title>Novel energy conservation strategies and behaviour of Pelotomaculum schinkii driving syntrophic propionate catabolism.</title>
        <authorList>
            <person name="Hidalgo-Ahumada C.A.P."/>
            <person name="Nobu M.K."/>
            <person name="Narihiro T."/>
            <person name="Tamaki H."/>
            <person name="Liu W.T."/>
            <person name="Kamagata Y."/>
            <person name="Stams A.J.M."/>
            <person name="Imachi H."/>
            <person name="Sousa D.Z."/>
        </authorList>
    </citation>
    <scope>NUCLEOTIDE SEQUENCE [LARGE SCALE GENOMIC DNA]</scope>
    <source>
        <strain evidence="5 6">HH</strain>
    </source>
</reference>
<gene>
    <name evidence="5" type="ORF">Psch_02197</name>
</gene>
<dbReference type="SMART" id="SM00942">
    <property type="entry name" value="PriCT_1"/>
    <property type="match status" value="1"/>
</dbReference>
<keyword evidence="1" id="KW-0378">Hydrolase</keyword>
<dbReference type="AlphaFoldDB" id="A0A4Y7RIK5"/>
<protein>
    <recommendedName>
        <fullName evidence="7">DNA repair protein RadA</fullName>
    </recommendedName>
</protein>
<dbReference type="Gene3D" id="1.10.10.10">
    <property type="entry name" value="Winged helix-like DNA-binding domain superfamily/Winged helix DNA-binding domain"/>
    <property type="match status" value="1"/>
</dbReference>
<dbReference type="RefSeq" id="WP_190240146.1">
    <property type="nucleotide sequence ID" value="NZ_QFGA01000001.1"/>
</dbReference>
<dbReference type="SMART" id="SM00943">
    <property type="entry name" value="Prim-Pol"/>
    <property type="match status" value="1"/>
</dbReference>
<evidence type="ECO:0008006" key="7">
    <source>
        <dbReference type="Google" id="ProtNLM"/>
    </source>
</evidence>
<evidence type="ECO:0000313" key="5">
    <source>
        <dbReference type="EMBL" id="TEB08631.1"/>
    </source>
</evidence>
<name>A0A4Y7RIK5_9FIRM</name>
<dbReference type="Pfam" id="PF09250">
    <property type="entry name" value="Prim-Pol"/>
    <property type="match status" value="1"/>
</dbReference>
<dbReference type="Pfam" id="PF08708">
    <property type="entry name" value="PriCT_1"/>
    <property type="match status" value="1"/>
</dbReference>
<dbReference type="Gene3D" id="3.40.50.300">
    <property type="entry name" value="P-loop containing nucleotide triphosphate hydrolases"/>
    <property type="match status" value="1"/>
</dbReference>
<dbReference type="CDD" id="cd04859">
    <property type="entry name" value="Prim_Pol"/>
    <property type="match status" value="1"/>
</dbReference>
<dbReference type="SUPFAM" id="SSF56747">
    <property type="entry name" value="Prim-pol domain"/>
    <property type="match status" value="1"/>
</dbReference>
<dbReference type="SUPFAM" id="SSF52540">
    <property type="entry name" value="P-loop containing nucleoside triphosphate hydrolases"/>
    <property type="match status" value="1"/>
</dbReference>
<evidence type="ECO:0000313" key="6">
    <source>
        <dbReference type="Proteomes" id="UP000298324"/>
    </source>
</evidence>
<keyword evidence="6" id="KW-1185">Reference proteome</keyword>
<dbReference type="GO" id="GO:0016787">
    <property type="term" value="F:hydrolase activity"/>
    <property type="evidence" value="ECO:0007669"/>
    <property type="project" value="UniProtKB-KW"/>
</dbReference>
<feature type="domain" description="AAA+ ATPase" evidence="2">
    <location>
        <begin position="310"/>
        <end position="499"/>
    </location>
</feature>
<accession>A0A4Y7RIK5</accession>
<dbReference type="InterPro" id="IPR027417">
    <property type="entry name" value="P-loop_NTPase"/>
</dbReference>
<dbReference type="Pfam" id="PF13481">
    <property type="entry name" value="AAA_25"/>
    <property type="match status" value="1"/>
</dbReference>
<sequence length="621" mass="68687">MDQKIVVLEAALAHAGRGYPVFPLWWPLSNGRCVCGDPKCASVGKHPIEKGWQELATTSEATILKWWQRWPKANIGIPTGERSGILLLDVDLKGDGPDHLAELEAMNGALPETVEAITGSGGRHILFRYPTGRAIPNKARFHSGLDTRSDGGLFVAPGSLHVNGRRYEWETEHHPDDVPLAEAPEWLLRLMEVKPKGNAAPPVDEYIAEGSRNAVLTSLGGTMRRRGMSQEAIEAALMAENEKRCLPSLGTDEVRKIAESVCRYNAEVKGQPTCESSDKAKSINLNLLLTKPDLNKNVEIPMILPGIFPRGYVTLLVGDPKSGKTWLALRLACELSKGGSILAGFSSVVPCRVLYLMGDTGPQLVNYRLRKTKFCFDPNNLRFTYAEDVRQQGADLDLGTSEGFTLLEMLMVSWEPQVVFIDTLTSFHAVDESDNKEMKPVVSKMRDLAMRSNAAIVLLHHTRKKKRSELSMSMTQHDSVGAGVLARLVGNVVGVEKKLGEDGSPFYLVRSLASWFKEFSPFSFTLEDETDESGQEWVRMPIDLTPEVGKDARETIQRIIDLTYWDGSSFTRQDICNKTGLSHGPVSQILNELVKEGRLIPRGSTRNKSFAVPLDIVDMIP</sequence>
<comment type="caution">
    <text evidence="5">The sequence shown here is derived from an EMBL/GenBank/DDBJ whole genome shotgun (WGS) entry which is preliminary data.</text>
</comment>
<proteinExistence type="predicted"/>
<evidence type="ECO:0000259" key="4">
    <source>
        <dbReference type="SMART" id="SM00943"/>
    </source>
</evidence>
<dbReference type="Proteomes" id="UP000298324">
    <property type="component" value="Unassembled WGS sequence"/>
</dbReference>
<feature type="domain" description="DNA primase/polymerase bifunctional N-terminal" evidence="4">
    <location>
        <begin position="11"/>
        <end position="187"/>
    </location>
</feature>
<dbReference type="InterPro" id="IPR036388">
    <property type="entry name" value="WH-like_DNA-bd_sf"/>
</dbReference>
<dbReference type="InterPro" id="IPR003593">
    <property type="entry name" value="AAA+_ATPase"/>
</dbReference>
<evidence type="ECO:0000259" key="3">
    <source>
        <dbReference type="SMART" id="SM00942"/>
    </source>
</evidence>
<dbReference type="SMART" id="SM00382">
    <property type="entry name" value="AAA"/>
    <property type="match status" value="1"/>
</dbReference>
<dbReference type="PANTHER" id="PTHR35372">
    <property type="entry name" value="ATP BINDING PROTEIN-RELATED"/>
    <property type="match status" value="1"/>
</dbReference>
<dbReference type="PANTHER" id="PTHR35372:SF2">
    <property type="entry name" value="SF3 HELICASE DOMAIN-CONTAINING PROTEIN"/>
    <property type="match status" value="1"/>
</dbReference>
<dbReference type="EMBL" id="QFGA01000001">
    <property type="protein sequence ID" value="TEB08631.1"/>
    <property type="molecule type" value="Genomic_DNA"/>
</dbReference>
<dbReference type="InterPro" id="IPR014820">
    <property type="entry name" value="PriCT_1"/>
</dbReference>
<evidence type="ECO:0000259" key="2">
    <source>
        <dbReference type="SMART" id="SM00382"/>
    </source>
</evidence>
<evidence type="ECO:0000256" key="1">
    <source>
        <dbReference type="ARBA" id="ARBA00022801"/>
    </source>
</evidence>